<dbReference type="PROSITE" id="PS00070">
    <property type="entry name" value="ALDEHYDE_DEHYDR_CYS"/>
    <property type="match status" value="1"/>
</dbReference>
<dbReference type="PIRSF" id="PIRSF036492">
    <property type="entry name" value="ALDH"/>
    <property type="match status" value="1"/>
</dbReference>
<organism evidence="9 10">
    <name type="scientific">Paenibacillus agaridevorans</name>
    <dbReference type="NCBI Taxonomy" id="171404"/>
    <lineage>
        <taxon>Bacteria</taxon>
        <taxon>Bacillati</taxon>
        <taxon>Bacillota</taxon>
        <taxon>Bacilli</taxon>
        <taxon>Bacillales</taxon>
        <taxon>Paenibacillaceae</taxon>
        <taxon>Paenibacillus</taxon>
    </lineage>
</organism>
<comment type="similarity">
    <text evidence="1 4 7">Belongs to the aldehyde dehydrogenase family.</text>
</comment>
<dbReference type="InterPro" id="IPR016162">
    <property type="entry name" value="Ald_DH_N"/>
</dbReference>
<comment type="caution">
    <text evidence="9">The sequence shown here is derived from an EMBL/GenBank/DDBJ whole genome shotgun (WGS) entry which is preliminary data.</text>
</comment>
<dbReference type="Gene3D" id="3.40.605.10">
    <property type="entry name" value="Aldehyde Dehydrogenase, Chain A, domain 1"/>
    <property type="match status" value="1"/>
</dbReference>
<dbReference type="InterPro" id="IPR012394">
    <property type="entry name" value="Aldehyde_DH_NAD(P)"/>
</dbReference>
<evidence type="ECO:0000256" key="4">
    <source>
        <dbReference type="PIRNR" id="PIRNR036492"/>
    </source>
</evidence>
<dbReference type="InterPro" id="IPR016160">
    <property type="entry name" value="Ald_DH_CS_CYS"/>
</dbReference>
<reference evidence="9 10" key="1">
    <citation type="submission" date="2017-08" db="EMBL/GenBank/DDBJ databases">
        <title>Substantial Increase in Enzyme Production by Combined Drug-Resistance Mutations in Paenibacillus agaridevorans.</title>
        <authorList>
            <person name="Tanaka Y."/>
            <person name="Funane K."/>
            <person name="Hosaka T."/>
            <person name="Shiwa Y."/>
            <person name="Fujita N."/>
            <person name="Miyazaki T."/>
            <person name="Yoshikawa H."/>
            <person name="Murakami K."/>
            <person name="Kasahara K."/>
            <person name="Inaoka T."/>
            <person name="Hiraga Y."/>
            <person name="Ochi K."/>
        </authorList>
    </citation>
    <scope>NUCLEOTIDE SEQUENCE [LARGE SCALE GENOMIC DNA]</scope>
    <source>
        <strain evidence="9 10">T-3040</strain>
    </source>
</reference>
<dbReference type="FunFam" id="3.40.309.10:FF:000003">
    <property type="entry name" value="Aldehyde dehydrogenase"/>
    <property type="match status" value="1"/>
</dbReference>
<dbReference type="GO" id="GO:0004029">
    <property type="term" value="F:aldehyde dehydrogenase (NAD+) activity"/>
    <property type="evidence" value="ECO:0007669"/>
    <property type="project" value="TreeGrafter"/>
</dbReference>
<evidence type="ECO:0000313" key="10">
    <source>
        <dbReference type="Proteomes" id="UP000245202"/>
    </source>
</evidence>
<gene>
    <name evidence="9" type="ORF">PAT3040_05882</name>
</gene>
<dbReference type="GO" id="GO:0006081">
    <property type="term" value="P:aldehyde metabolic process"/>
    <property type="evidence" value="ECO:0007669"/>
    <property type="project" value="InterPro"/>
</dbReference>
<accession>A0A2R5EZM5</accession>
<proteinExistence type="inferred from homology"/>
<evidence type="ECO:0000256" key="1">
    <source>
        <dbReference type="ARBA" id="ARBA00009986"/>
    </source>
</evidence>
<dbReference type="GO" id="GO:0005737">
    <property type="term" value="C:cytoplasm"/>
    <property type="evidence" value="ECO:0007669"/>
    <property type="project" value="TreeGrafter"/>
</dbReference>
<dbReference type="PANTHER" id="PTHR43570">
    <property type="entry name" value="ALDEHYDE DEHYDROGENASE"/>
    <property type="match status" value="1"/>
</dbReference>
<dbReference type="InterPro" id="IPR029510">
    <property type="entry name" value="Ald_DH_CS_GLU"/>
</dbReference>
<feature type="domain" description="Aldehyde dehydrogenase" evidence="8">
    <location>
        <begin position="16"/>
        <end position="447"/>
    </location>
</feature>
<dbReference type="PANTHER" id="PTHR43570:SF16">
    <property type="entry name" value="ALDEHYDE DEHYDROGENASE TYPE III, ISOFORM Q"/>
    <property type="match status" value="1"/>
</dbReference>
<dbReference type="SUPFAM" id="SSF53720">
    <property type="entry name" value="ALDH-like"/>
    <property type="match status" value="1"/>
</dbReference>
<evidence type="ECO:0000256" key="2">
    <source>
        <dbReference type="ARBA" id="ARBA00023002"/>
    </source>
</evidence>
<dbReference type="Pfam" id="PF00171">
    <property type="entry name" value="Aldedh"/>
    <property type="match status" value="1"/>
</dbReference>
<keyword evidence="3" id="KW-0520">NAD</keyword>
<evidence type="ECO:0000256" key="5">
    <source>
        <dbReference type="PIRSR" id="PIRSR036492-1"/>
    </source>
</evidence>
<dbReference type="RefSeq" id="WP_108995462.1">
    <property type="nucleotide sequence ID" value="NZ_BDQX01000381.1"/>
</dbReference>
<protein>
    <recommendedName>
        <fullName evidence="4">Aldehyde dehydrogenase</fullName>
    </recommendedName>
</protein>
<evidence type="ECO:0000256" key="6">
    <source>
        <dbReference type="PROSITE-ProRule" id="PRU10007"/>
    </source>
</evidence>
<feature type="active site" evidence="5">
    <location>
        <position position="257"/>
    </location>
</feature>
<keyword evidence="2 4" id="KW-0560">Oxidoreductase</keyword>
<sequence length="476" mass="52109">MPHGHNASGTGESGLDAEAILAEHRRWFECGATADAAFRIEQLRKLKGAIAKHEAALFGALYKDLRKSEAEAFATEIGLVLGSITYMIKHIRRWMKPHRVKTPLTLFGSRSRLVYEPYGTVLIIGPFNYPVQLVLEPLIGAIAAGNGAVIKPSEVTPHVSAAIRELIADAFDPAYVRVVEGDKEVTSALIHAPFDYIFFTGSTGVGRIVMEAASRHLTPVALELGGKSPAIIDATANLELAAKRIVWGKLINAGQTCIAPDYLLVHESVKERLSELLRNSVRQFYGDDPATSEDYGRIVSERQYDRLAAIIEADGKRVVWGGQRNRSDLYLAPTLIDAGQASEDGKGVAAMEDELFGPILPMLTFAHLEEAINFVRGRSKPLALYLFTEDAAAEQEVMGRLSFGGGCVNDTLSHIVNHHLPFGGVGSSGIGAYHGKHSFELFSHRKSLLKRTTRFEPGLLFPPYKGKLKWARKVMK</sequence>
<dbReference type="FunFam" id="3.40.605.10:FF:000004">
    <property type="entry name" value="Aldehyde dehydrogenase"/>
    <property type="match status" value="1"/>
</dbReference>
<dbReference type="PROSITE" id="PS00687">
    <property type="entry name" value="ALDEHYDE_DEHYDR_GLU"/>
    <property type="match status" value="1"/>
</dbReference>
<dbReference type="EMBL" id="BDQX01000381">
    <property type="protein sequence ID" value="GBG11099.1"/>
    <property type="molecule type" value="Genomic_DNA"/>
</dbReference>
<feature type="active site" evidence="5 6">
    <location>
        <position position="223"/>
    </location>
</feature>
<dbReference type="InterPro" id="IPR016163">
    <property type="entry name" value="Ald_DH_C"/>
</dbReference>
<dbReference type="Gene3D" id="3.40.309.10">
    <property type="entry name" value="Aldehyde Dehydrogenase, Chain A, domain 2"/>
    <property type="match status" value="1"/>
</dbReference>
<evidence type="ECO:0000313" key="9">
    <source>
        <dbReference type="EMBL" id="GBG11099.1"/>
    </source>
</evidence>
<dbReference type="CDD" id="cd07136">
    <property type="entry name" value="ALDH_YwdH-P39616"/>
    <property type="match status" value="1"/>
</dbReference>
<dbReference type="AlphaFoldDB" id="A0A2R5EZM5"/>
<dbReference type="InterPro" id="IPR016161">
    <property type="entry name" value="Ald_DH/histidinol_DH"/>
</dbReference>
<name>A0A2R5EZM5_9BACL</name>
<dbReference type="InterPro" id="IPR015590">
    <property type="entry name" value="Aldehyde_DH_dom"/>
</dbReference>
<dbReference type="Proteomes" id="UP000245202">
    <property type="component" value="Unassembled WGS sequence"/>
</dbReference>
<keyword evidence="10" id="KW-1185">Reference proteome</keyword>
<evidence type="ECO:0000259" key="8">
    <source>
        <dbReference type="Pfam" id="PF00171"/>
    </source>
</evidence>
<evidence type="ECO:0000256" key="3">
    <source>
        <dbReference type="ARBA" id="ARBA00023027"/>
    </source>
</evidence>
<evidence type="ECO:0000256" key="7">
    <source>
        <dbReference type="RuleBase" id="RU003345"/>
    </source>
</evidence>